<accession>A0ABV8ZMH3</accession>
<sequence length="82" mass="9363">MKWRYWVFATRIKPAQRSYDLWSRYADLALPISVIAPCFNEELSIADSARALLALEYPDHEVILVNDGSSDGTLSVLIEQFD</sequence>
<feature type="domain" description="Glycosyltransferase 2-like" evidence="1">
    <location>
        <begin position="33"/>
        <end position="77"/>
    </location>
</feature>
<evidence type="ECO:0000313" key="3">
    <source>
        <dbReference type="Proteomes" id="UP001596003"/>
    </source>
</evidence>
<evidence type="ECO:0000313" key="2">
    <source>
        <dbReference type="EMBL" id="MFC4480345.1"/>
    </source>
</evidence>
<organism evidence="2 3">
    <name type="scientific">Flavobacterium chungangensis</name>
    <dbReference type="NCBI Taxonomy" id="2708132"/>
    <lineage>
        <taxon>Bacteria</taxon>
        <taxon>Pseudomonadati</taxon>
        <taxon>Bacteroidota</taxon>
        <taxon>Flavobacteriia</taxon>
        <taxon>Flavobacteriales</taxon>
        <taxon>Flavobacteriaceae</taxon>
        <taxon>Flavobacterium</taxon>
    </lineage>
</organism>
<gene>
    <name evidence="2" type="ORF">ACFO3N_25015</name>
</gene>
<dbReference type="EMBL" id="JBHSFY010000049">
    <property type="protein sequence ID" value="MFC4480345.1"/>
    <property type="molecule type" value="Genomic_DNA"/>
</dbReference>
<reference evidence="3" key="1">
    <citation type="journal article" date="2019" name="Int. J. Syst. Evol. Microbiol.">
        <title>The Global Catalogue of Microorganisms (GCM) 10K type strain sequencing project: providing services to taxonomists for standard genome sequencing and annotation.</title>
        <authorList>
            <consortium name="The Broad Institute Genomics Platform"/>
            <consortium name="The Broad Institute Genome Sequencing Center for Infectious Disease"/>
            <person name="Wu L."/>
            <person name="Ma J."/>
        </authorList>
    </citation>
    <scope>NUCLEOTIDE SEQUENCE [LARGE SCALE GENOMIC DNA]</scope>
    <source>
        <strain evidence="3">NBRC 103627</strain>
    </source>
</reference>
<protein>
    <submittedName>
        <fullName evidence="2">Glycosyltransferase</fullName>
        <ecNumber evidence="2">2.4.-.-</ecNumber>
    </submittedName>
</protein>
<dbReference type="InterPro" id="IPR001173">
    <property type="entry name" value="Glyco_trans_2-like"/>
</dbReference>
<proteinExistence type="predicted"/>
<dbReference type="Pfam" id="PF00535">
    <property type="entry name" value="Glycos_transf_2"/>
    <property type="match status" value="1"/>
</dbReference>
<dbReference type="RefSeq" id="WP_379801529.1">
    <property type="nucleotide sequence ID" value="NZ_JBHSFY010000049.1"/>
</dbReference>
<dbReference type="SUPFAM" id="SSF53448">
    <property type="entry name" value="Nucleotide-diphospho-sugar transferases"/>
    <property type="match status" value="1"/>
</dbReference>
<dbReference type="Gene3D" id="3.90.550.10">
    <property type="entry name" value="Spore Coat Polysaccharide Biosynthesis Protein SpsA, Chain A"/>
    <property type="match status" value="1"/>
</dbReference>
<name>A0ABV8ZMH3_9FLAO</name>
<dbReference type="EC" id="2.4.-.-" evidence="2"/>
<keyword evidence="2" id="KW-0328">Glycosyltransferase</keyword>
<dbReference type="Proteomes" id="UP001596003">
    <property type="component" value="Unassembled WGS sequence"/>
</dbReference>
<dbReference type="GO" id="GO:0016757">
    <property type="term" value="F:glycosyltransferase activity"/>
    <property type="evidence" value="ECO:0007669"/>
    <property type="project" value="UniProtKB-KW"/>
</dbReference>
<keyword evidence="3" id="KW-1185">Reference proteome</keyword>
<evidence type="ECO:0000259" key="1">
    <source>
        <dbReference type="Pfam" id="PF00535"/>
    </source>
</evidence>
<comment type="caution">
    <text evidence="2">The sequence shown here is derived from an EMBL/GenBank/DDBJ whole genome shotgun (WGS) entry which is preliminary data.</text>
</comment>
<feature type="non-terminal residue" evidence="2">
    <location>
        <position position="82"/>
    </location>
</feature>
<dbReference type="InterPro" id="IPR029044">
    <property type="entry name" value="Nucleotide-diphossugar_trans"/>
</dbReference>
<keyword evidence="2" id="KW-0808">Transferase</keyword>